<feature type="region of interest" description="Disordered" evidence="1">
    <location>
        <begin position="14"/>
        <end position="42"/>
    </location>
</feature>
<evidence type="ECO:0000256" key="1">
    <source>
        <dbReference type="SAM" id="MobiDB-lite"/>
    </source>
</evidence>
<accession>A0A061EUC6</accession>
<evidence type="ECO:0000313" key="2">
    <source>
        <dbReference type="EMBL" id="EOY08426.1"/>
    </source>
</evidence>
<evidence type="ECO:0000313" key="3">
    <source>
        <dbReference type="Proteomes" id="UP000026915"/>
    </source>
</evidence>
<keyword evidence="3" id="KW-1185">Reference proteome</keyword>
<dbReference type="PANTHER" id="PTHR34569">
    <property type="entry name" value="EXPRESSED PROTEIN"/>
    <property type="match status" value="1"/>
</dbReference>
<gene>
    <name evidence="2" type="ORF">TCM_022851</name>
</gene>
<sequence length="241" mass="26679">MNPLKENVLMKLKEINNKKPTKGLMSNAPLESRPPLETSSQRELTSHFHCFFLPSSTMDDEPEQPPLSTLGRRNSISSPVQLPRRLTLLTPKPLQTANSLPNGSASSSPLDLELISLKTSLASYTSLKDILPSSAVAINSPTAAGSATNSGYEISIRNRLVKQAAWAYLQPMSASPDSSGPHFFRRIWLRFSSQNPISSCLRFSSQNPISSCLRFFQLKLLPGLTRVVDLILRYIGIHFTR</sequence>
<name>A0A061EUC6_THECC</name>
<dbReference type="Gramene" id="EOY08426">
    <property type="protein sequence ID" value="EOY08426"/>
    <property type="gene ID" value="TCM_022851"/>
</dbReference>
<reference evidence="2 3" key="1">
    <citation type="journal article" date="2013" name="Genome Biol.">
        <title>The genome sequence of the most widely cultivated cacao type and its use to identify candidate genes regulating pod color.</title>
        <authorList>
            <person name="Motamayor J.C."/>
            <person name="Mockaitis K."/>
            <person name="Schmutz J."/>
            <person name="Haiminen N."/>
            <person name="Iii D.L."/>
            <person name="Cornejo O."/>
            <person name="Findley S.D."/>
            <person name="Zheng P."/>
            <person name="Utro F."/>
            <person name="Royaert S."/>
            <person name="Saski C."/>
            <person name="Jenkins J."/>
            <person name="Podicheti R."/>
            <person name="Zhao M."/>
            <person name="Scheffler B.E."/>
            <person name="Stack J.C."/>
            <person name="Feltus F.A."/>
            <person name="Mustiga G.M."/>
            <person name="Amores F."/>
            <person name="Phillips W."/>
            <person name="Marelli J.P."/>
            <person name="May G.D."/>
            <person name="Shapiro H."/>
            <person name="Ma J."/>
            <person name="Bustamante C.D."/>
            <person name="Schnell R.J."/>
            <person name="Main D."/>
            <person name="Gilbert D."/>
            <person name="Parida L."/>
            <person name="Kuhn D.N."/>
        </authorList>
    </citation>
    <scope>NUCLEOTIDE SEQUENCE [LARGE SCALE GENOMIC DNA]</scope>
    <source>
        <strain evidence="3">cv. Matina 1-6</strain>
    </source>
</reference>
<dbReference type="AlphaFoldDB" id="A0A061EUC6"/>
<organism evidence="2 3">
    <name type="scientific">Theobroma cacao</name>
    <name type="common">Cacao</name>
    <name type="synonym">Cocoa</name>
    <dbReference type="NCBI Taxonomy" id="3641"/>
    <lineage>
        <taxon>Eukaryota</taxon>
        <taxon>Viridiplantae</taxon>
        <taxon>Streptophyta</taxon>
        <taxon>Embryophyta</taxon>
        <taxon>Tracheophyta</taxon>
        <taxon>Spermatophyta</taxon>
        <taxon>Magnoliopsida</taxon>
        <taxon>eudicotyledons</taxon>
        <taxon>Gunneridae</taxon>
        <taxon>Pentapetalae</taxon>
        <taxon>rosids</taxon>
        <taxon>malvids</taxon>
        <taxon>Malvales</taxon>
        <taxon>Malvaceae</taxon>
        <taxon>Byttnerioideae</taxon>
        <taxon>Theobroma</taxon>
    </lineage>
</organism>
<feature type="region of interest" description="Disordered" evidence="1">
    <location>
        <begin position="55"/>
        <end position="75"/>
    </location>
</feature>
<proteinExistence type="predicted"/>
<dbReference type="FunCoup" id="A0A061EUC6">
    <property type="interactions" value="39"/>
</dbReference>
<dbReference type="Proteomes" id="UP000026915">
    <property type="component" value="Chromosome 5"/>
</dbReference>
<dbReference type="eggNOG" id="ENOG502S4FH">
    <property type="taxonomic scope" value="Eukaryota"/>
</dbReference>
<dbReference type="PANTHER" id="PTHR34569:SF2">
    <property type="entry name" value="EXPRESSED PROTEIN"/>
    <property type="match status" value="1"/>
</dbReference>
<protein>
    <submittedName>
        <fullName evidence="2">COPII coat assembly protein SEC16, putative</fullName>
    </submittedName>
</protein>
<dbReference type="HOGENOM" id="CLU_100791_0_0_1"/>
<dbReference type="OMA" id="SIRIMFT"/>
<dbReference type="EMBL" id="CM001883">
    <property type="protein sequence ID" value="EOY08426.1"/>
    <property type="molecule type" value="Genomic_DNA"/>
</dbReference>
<dbReference type="InParanoid" id="A0A061EUC6"/>